<dbReference type="EMBL" id="PKTG01000053">
    <property type="protein sequence ID" value="PLX18738.1"/>
    <property type="molecule type" value="Genomic_DNA"/>
</dbReference>
<dbReference type="Proteomes" id="UP000234857">
    <property type="component" value="Unassembled WGS sequence"/>
</dbReference>
<dbReference type="AlphaFoldDB" id="A0A2N5ZJ66"/>
<organism evidence="1 2">
    <name type="scientific">Muiribacterium halophilum</name>
    <dbReference type="NCBI Taxonomy" id="2053465"/>
    <lineage>
        <taxon>Bacteria</taxon>
        <taxon>Candidatus Muiribacteriota</taxon>
        <taxon>Candidatus Muiribacteriia</taxon>
        <taxon>Candidatus Muiribacteriales</taxon>
        <taxon>Candidatus Muiribacteriaceae</taxon>
        <taxon>Candidatus Muiribacterium</taxon>
    </lineage>
</organism>
<proteinExistence type="predicted"/>
<name>A0A2N5ZJ66_MUIH1</name>
<comment type="caution">
    <text evidence="1">The sequence shown here is derived from an EMBL/GenBank/DDBJ whole genome shotgun (WGS) entry which is preliminary data.</text>
</comment>
<evidence type="ECO:0000313" key="2">
    <source>
        <dbReference type="Proteomes" id="UP000234857"/>
    </source>
</evidence>
<evidence type="ECO:0000313" key="1">
    <source>
        <dbReference type="EMBL" id="PLX18738.1"/>
    </source>
</evidence>
<reference evidence="1 2" key="1">
    <citation type="submission" date="2017-11" db="EMBL/GenBank/DDBJ databases">
        <title>Genome-resolved metagenomics identifies genetic mobility, metabolic interactions, and unexpected diversity in perchlorate-reducing communities.</title>
        <authorList>
            <person name="Barnum T.P."/>
            <person name="Figueroa I.A."/>
            <person name="Carlstrom C.I."/>
            <person name="Lucas L.N."/>
            <person name="Engelbrektson A.L."/>
            <person name="Coates J.D."/>
        </authorList>
    </citation>
    <scope>NUCLEOTIDE SEQUENCE [LARGE SCALE GENOMIC DNA]</scope>
    <source>
        <strain evidence="1">BM706</strain>
    </source>
</reference>
<gene>
    <name evidence="1" type="ORF">C0601_03960</name>
</gene>
<sequence>MIFTYIITQKIKENIRGIFLSVNEKGIPVDFKYTEAVEVEKYQKYIFGDTLDKYLKLNVLLDKYFKTIDFNIDYILVRDEDFLEYEDFDNVVWISGTDEEPLESAGEYREIPGDNFLVQHSFSGNPTKVRLKNTDLIKSFAEKFSQDKPHAISHHFDILEPFKRLDKVIEVI</sequence>
<protein>
    <submittedName>
        <fullName evidence="1">Uncharacterized protein</fullName>
    </submittedName>
</protein>
<accession>A0A2N5ZJ66</accession>